<dbReference type="Gene3D" id="2.160.20.120">
    <property type="match status" value="1"/>
</dbReference>
<dbReference type="RefSeq" id="WP_047003982.1">
    <property type="nucleotide sequence ID" value="NZ_LBHB01000002.1"/>
</dbReference>
<dbReference type="InterPro" id="IPR021255">
    <property type="entry name" value="DUF2807"/>
</dbReference>
<protein>
    <recommendedName>
        <fullName evidence="1">Putative auto-transporter adhesin head GIN domain-containing protein</fullName>
    </recommendedName>
</protein>
<dbReference type="AlphaFoldDB" id="A0A0G9MUC5"/>
<dbReference type="OrthoDB" id="7425768at2"/>
<comment type="caution">
    <text evidence="2">The sequence shown here is derived from an EMBL/GenBank/DDBJ whole genome shotgun (WGS) entry which is preliminary data.</text>
</comment>
<evidence type="ECO:0000313" key="3">
    <source>
        <dbReference type="Proteomes" id="UP000053464"/>
    </source>
</evidence>
<keyword evidence="3" id="KW-1185">Reference proteome</keyword>
<dbReference type="Proteomes" id="UP000053464">
    <property type="component" value="Unassembled WGS sequence"/>
</dbReference>
<sequence>MGSTAFSIGLGAAALLSLGGCELDDAVVAGDFDGVPLARLETPAEIPQGVVLGGPDRVVVVEGTRFGVTVEGSERAKQRMRFAIDDDALVIGREDGDWRDEDYATVTVTIPAPSALVIGGSGTLTSFAVAGDADVVIGGSGSLDVARVDARELSVVIGGSGTARLAGRAEDMDIVVAGSGSADMARLAVGRAEVMVGGSGDAAFASDGTVSATIAGSGTVTVDGDADCSVESAGSGSLVCGGQAIAAR</sequence>
<evidence type="ECO:0000259" key="1">
    <source>
        <dbReference type="Pfam" id="PF10988"/>
    </source>
</evidence>
<dbReference type="Pfam" id="PF10988">
    <property type="entry name" value="DUF2807"/>
    <property type="match status" value="1"/>
</dbReference>
<feature type="domain" description="Putative auto-transporter adhesin head GIN" evidence="1">
    <location>
        <begin position="49"/>
        <end position="226"/>
    </location>
</feature>
<name>A0A0G9MUC5_9SPHN</name>
<dbReference type="EMBL" id="LBHB01000002">
    <property type="protein sequence ID" value="KLE34335.1"/>
    <property type="molecule type" value="Genomic_DNA"/>
</dbReference>
<evidence type="ECO:0000313" key="2">
    <source>
        <dbReference type="EMBL" id="KLE34335.1"/>
    </source>
</evidence>
<reference evidence="2 3" key="1">
    <citation type="submission" date="2015-04" db="EMBL/GenBank/DDBJ databases">
        <title>The draft genome sequence of Erythrobacter luteus KA37.</title>
        <authorList>
            <person name="Zhuang L."/>
            <person name="Liu Y."/>
            <person name="Shao Z."/>
        </authorList>
    </citation>
    <scope>NUCLEOTIDE SEQUENCE [LARGE SCALE GENOMIC DNA]</scope>
    <source>
        <strain evidence="2 3">KA37</strain>
    </source>
</reference>
<proteinExistence type="predicted"/>
<dbReference type="STRING" id="1581420.AAW00_08825"/>
<dbReference type="PATRIC" id="fig|1581420.6.peg.1813"/>
<gene>
    <name evidence="2" type="ORF">AAW00_08825</name>
</gene>
<organism evidence="2 3">
    <name type="scientific">Aurantiacibacter luteus</name>
    <dbReference type="NCBI Taxonomy" id="1581420"/>
    <lineage>
        <taxon>Bacteria</taxon>
        <taxon>Pseudomonadati</taxon>
        <taxon>Pseudomonadota</taxon>
        <taxon>Alphaproteobacteria</taxon>
        <taxon>Sphingomonadales</taxon>
        <taxon>Erythrobacteraceae</taxon>
        <taxon>Aurantiacibacter</taxon>
    </lineage>
</organism>
<accession>A0A0G9MUC5</accession>